<comment type="caution">
    <text evidence="3">The sequence shown here is derived from an EMBL/GenBank/DDBJ whole genome shotgun (WGS) entry which is preliminary data.</text>
</comment>
<feature type="region of interest" description="Disordered" evidence="1">
    <location>
        <begin position="450"/>
        <end position="535"/>
    </location>
</feature>
<feature type="region of interest" description="Disordered" evidence="1">
    <location>
        <begin position="258"/>
        <end position="309"/>
    </location>
</feature>
<evidence type="ECO:0000313" key="4">
    <source>
        <dbReference type="Proteomes" id="UP000077671"/>
    </source>
</evidence>
<dbReference type="AlphaFoldDB" id="A0A177UBK3"/>
<feature type="compositionally biased region" description="Polar residues" evidence="1">
    <location>
        <begin position="63"/>
        <end position="78"/>
    </location>
</feature>
<feature type="compositionally biased region" description="Basic and acidic residues" evidence="1">
    <location>
        <begin position="471"/>
        <end position="481"/>
    </location>
</feature>
<reference evidence="3" key="1">
    <citation type="submission" date="2016-04" db="EMBL/GenBank/DDBJ databases">
        <authorList>
            <person name="Nguyen H.D."/>
            <person name="Kesanakurti P."/>
            <person name="Cullis J."/>
            <person name="Levesque C.A."/>
            <person name="Hambleton S."/>
        </authorList>
    </citation>
    <scope>NUCLEOTIDE SEQUENCE</scope>
    <source>
        <strain evidence="3">DAOMC 238032</strain>
    </source>
</reference>
<feature type="region of interest" description="Disordered" evidence="1">
    <location>
        <begin position="977"/>
        <end position="1009"/>
    </location>
</feature>
<feature type="compositionally biased region" description="Low complexity" evidence="1">
    <location>
        <begin position="717"/>
        <end position="738"/>
    </location>
</feature>
<keyword evidence="2" id="KW-0812">Transmembrane</keyword>
<feature type="compositionally biased region" description="Polar residues" evidence="1">
    <location>
        <begin position="500"/>
        <end position="513"/>
    </location>
</feature>
<keyword evidence="2" id="KW-1133">Transmembrane helix</keyword>
<name>A0A177UBK3_9BASI</name>
<feature type="compositionally biased region" description="Polar residues" evidence="1">
    <location>
        <begin position="1097"/>
        <end position="1107"/>
    </location>
</feature>
<feature type="compositionally biased region" description="Low complexity" evidence="1">
    <location>
        <begin position="688"/>
        <end position="707"/>
    </location>
</feature>
<gene>
    <name evidence="3" type="ORF">A4X03_0g5515</name>
</gene>
<feature type="region of interest" description="Disordered" evidence="1">
    <location>
        <begin position="217"/>
        <end position="245"/>
    </location>
</feature>
<keyword evidence="2" id="KW-0472">Membrane</keyword>
<evidence type="ECO:0000313" key="3">
    <source>
        <dbReference type="EMBL" id="KAE8255751.1"/>
    </source>
</evidence>
<dbReference type="EMBL" id="LWDD02000892">
    <property type="protein sequence ID" value="KAE8255751.1"/>
    <property type="molecule type" value="Genomic_DNA"/>
</dbReference>
<accession>A0A177UBK3</accession>
<evidence type="ECO:0000256" key="1">
    <source>
        <dbReference type="SAM" id="MobiDB-lite"/>
    </source>
</evidence>
<feature type="region of interest" description="Disordered" evidence="1">
    <location>
        <begin position="55"/>
        <end position="78"/>
    </location>
</feature>
<organism evidence="3 4">
    <name type="scientific">Tilletia caries</name>
    <name type="common">wheat bunt fungus</name>
    <dbReference type="NCBI Taxonomy" id="13290"/>
    <lineage>
        <taxon>Eukaryota</taxon>
        <taxon>Fungi</taxon>
        <taxon>Dikarya</taxon>
        <taxon>Basidiomycota</taxon>
        <taxon>Ustilaginomycotina</taxon>
        <taxon>Exobasidiomycetes</taxon>
        <taxon>Tilletiales</taxon>
        <taxon>Tilletiaceae</taxon>
        <taxon>Tilletia</taxon>
    </lineage>
</organism>
<feature type="transmembrane region" description="Helical" evidence="2">
    <location>
        <begin position="188"/>
        <end position="210"/>
    </location>
</feature>
<proteinExistence type="predicted"/>
<sequence>MSTHAPSTAAYPSSSLRVRKIDLIASSTHRTPSTRVLYYTGSFTYLSTHYTTVTATGTPTNPSPSSGGQTDNDGQPASTMVSLSNIKTLNTSPPLPTDTIHNRDLQVLPPIIPTASSMFKVGTTTSTPSLTASASVTAISLTVTSPGASIPSVQLDTIAVCVEDTATPAATLDPHGYPCTSSKSPDSVLPIALLVTSISIALIALIGFLLHRKCGAAGARRRNGNDGDDSNPRHPRRDQKIWASLRSGNRTALDNIFRVAQRGEVRQSQDNDYDDNHRSSPHPDLASGSSGQMDSDQHRSRSHQAQSNDVEIVMSEIAEKSRQSHPAVGPEHPNVDHNMTAPVDRFGLLNVAFSTQGHSDTDPSFSSVGFSSMQLSVSTNHKRLSLIFAPKSEDASVHDDGASAVSDLVETSNAPAMSSTGFTADSSDAYHANTLQHGSRIVLPSNDVLEEAEEEEEEARTLGHENTTATTDKEDRQHRSGSEPAQTGTSSSCPEERTPTLRSDASQRSIFGLSSTQDSSASYQSGTTLNGESNPVALTSSSISASSGYGLTTMPFTSEGCQLEQSFSPLPAHEEVVTKPARAWSGYQPTQRSAYPTIVLSQLGHDTGRSTTPDSEAPSGDRSFDTLFSYNRPDPISLDPTPGYTYSRTATPVWDQDSTKASSKLRRSVLSRPPSAVLMEPIPPIPSPGVSSPHAWGRARSGSGRSALSRPSLHAVRPGSSGSMRPDSSGSSRRSLSRLGVMTPLGEDGLPFSLYDRLDLPAAPHRDRYQHDNTMSYLGVEEATMEEMESLSRTGSRPMSPVRRSVRLAPTNPHGSARRWFRSSGVVTPPPSLAAIFQPLWDSNTSPYRPRSSTASSSLVAAHGALAVSEEALAIERSQSLNTPPAQDVVAAAAEEVAHKSSPDNNKFAKSRYIPANATKVDNDASAARDGIESDGDDSIAFEELADEEDATMTAFKMDLRRRSSYPLVLNTVSSPHFPPSASGSAARFAQPHPRTQPAQTRPLPISNNRLSWSSAQTSWSDRFSSLPVSPAASQRNSLALESSARSGAETPYSLAYFSAVDLSTTLFQDQTTPIRYVPTPDPGEDEEAQDEVRSLGHSNSVDTAGLSQPFGYDAESDDGSHMSHVGELL</sequence>
<dbReference type="Proteomes" id="UP000077671">
    <property type="component" value="Unassembled WGS sequence"/>
</dbReference>
<feature type="compositionally biased region" description="Low complexity" evidence="1">
    <location>
        <begin position="514"/>
        <end position="525"/>
    </location>
</feature>
<feature type="compositionally biased region" description="Polar residues" evidence="1">
    <location>
        <begin position="483"/>
        <end position="493"/>
    </location>
</feature>
<feature type="compositionally biased region" description="Polar residues" evidence="1">
    <location>
        <begin position="526"/>
        <end position="535"/>
    </location>
</feature>
<evidence type="ECO:0000256" key="2">
    <source>
        <dbReference type="SAM" id="Phobius"/>
    </source>
</evidence>
<feature type="region of interest" description="Disordered" evidence="1">
    <location>
        <begin position="604"/>
        <end position="644"/>
    </location>
</feature>
<feature type="region of interest" description="Disordered" evidence="1">
    <location>
        <begin position="1072"/>
        <end position="1130"/>
    </location>
</feature>
<reference evidence="3" key="2">
    <citation type="journal article" date="2019" name="IMA Fungus">
        <title>Genome sequencing and comparison of five Tilletia species to identify candidate genes for the detection of regulated species infecting wheat.</title>
        <authorList>
            <person name="Nguyen H.D.T."/>
            <person name="Sultana T."/>
            <person name="Kesanakurti P."/>
            <person name="Hambleton S."/>
        </authorList>
    </citation>
    <scope>NUCLEOTIDE SEQUENCE</scope>
    <source>
        <strain evidence="3">DAOMC 238032</strain>
    </source>
</reference>
<feature type="compositionally biased region" description="Basic and acidic residues" evidence="1">
    <location>
        <begin position="261"/>
        <end position="278"/>
    </location>
</feature>
<feature type="region of interest" description="Disordered" evidence="1">
    <location>
        <begin position="675"/>
        <end position="738"/>
    </location>
</feature>
<protein>
    <submittedName>
        <fullName evidence="3">Uncharacterized protein</fullName>
    </submittedName>
</protein>